<evidence type="ECO:0000313" key="1">
    <source>
        <dbReference type="EMBL" id="WPB87461.1"/>
    </source>
</evidence>
<dbReference type="Proteomes" id="UP001305521">
    <property type="component" value="Chromosome"/>
</dbReference>
<sequence length="83" mass="9654">MSRLRRLEDAVVDLGAEARDLAAADALHPHGAHQIVREARRCLSATLHERHERPQPQRFRVVRLDRLMVGQDRPRCRDFPLLE</sequence>
<evidence type="ECO:0000313" key="2">
    <source>
        <dbReference type="Proteomes" id="UP001305521"/>
    </source>
</evidence>
<accession>A0ABZ0PPQ8</accession>
<protein>
    <submittedName>
        <fullName evidence="1">Uncharacterized protein</fullName>
    </submittedName>
</protein>
<organism evidence="1 2">
    <name type="scientific">Sediminicoccus rosea</name>
    <dbReference type="NCBI Taxonomy" id="1225128"/>
    <lineage>
        <taxon>Bacteria</taxon>
        <taxon>Pseudomonadati</taxon>
        <taxon>Pseudomonadota</taxon>
        <taxon>Alphaproteobacteria</taxon>
        <taxon>Acetobacterales</taxon>
        <taxon>Roseomonadaceae</taxon>
        <taxon>Sediminicoccus</taxon>
    </lineage>
</organism>
<dbReference type="EMBL" id="CP137852">
    <property type="protein sequence ID" value="WPB87461.1"/>
    <property type="molecule type" value="Genomic_DNA"/>
</dbReference>
<reference evidence="1 2" key="1">
    <citation type="submission" date="2023-11" db="EMBL/GenBank/DDBJ databases">
        <title>Arctic aerobic anoxygenic photoheterotroph Sediminicoccus rosea KRV36 adapts its photosynthesis to long days of polar summer.</title>
        <authorList>
            <person name="Tomasch J."/>
            <person name="Kopejtka K."/>
            <person name="Bily T."/>
            <person name="Gardiner A.T."/>
            <person name="Gardian Z."/>
            <person name="Shivaramu S."/>
            <person name="Koblizek M."/>
            <person name="Engelhardt F."/>
            <person name="Kaftan D."/>
        </authorList>
    </citation>
    <scope>NUCLEOTIDE SEQUENCE [LARGE SCALE GENOMIC DNA]</scope>
    <source>
        <strain evidence="1 2">R-30</strain>
    </source>
</reference>
<name>A0ABZ0PPQ8_9PROT</name>
<proteinExistence type="predicted"/>
<gene>
    <name evidence="1" type="ORF">R9Z33_11395</name>
</gene>
<dbReference type="RefSeq" id="WP_318651413.1">
    <property type="nucleotide sequence ID" value="NZ_CP137852.1"/>
</dbReference>
<keyword evidence="2" id="KW-1185">Reference proteome</keyword>